<dbReference type="InterPro" id="IPR005911">
    <property type="entry name" value="YhcC-like"/>
</dbReference>
<dbReference type="EMBL" id="MBEW02000023">
    <property type="protein sequence ID" value="RDY20678.1"/>
    <property type="molecule type" value="Genomic_DNA"/>
</dbReference>
<feature type="domain" description="Radical SAM core" evidence="7">
    <location>
        <begin position="13"/>
        <end position="262"/>
    </location>
</feature>
<evidence type="ECO:0000256" key="4">
    <source>
        <dbReference type="ARBA" id="ARBA00022723"/>
    </source>
</evidence>
<dbReference type="NCBIfam" id="TIGR01212">
    <property type="entry name" value="TIGR01212 family radical SAM protein"/>
    <property type="match status" value="1"/>
</dbReference>
<evidence type="ECO:0000259" key="7">
    <source>
        <dbReference type="PROSITE" id="PS51918"/>
    </source>
</evidence>
<dbReference type="GO" id="GO:0003824">
    <property type="term" value="F:catalytic activity"/>
    <property type="evidence" value="ECO:0007669"/>
    <property type="project" value="InterPro"/>
</dbReference>
<dbReference type="GO" id="GO:0051539">
    <property type="term" value="F:4 iron, 4 sulfur cluster binding"/>
    <property type="evidence" value="ECO:0007669"/>
    <property type="project" value="UniProtKB-KW"/>
</dbReference>
<dbReference type="RefSeq" id="WP_068913967.1">
    <property type="nucleotide sequence ID" value="NZ_MBEW02000023.1"/>
</dbReference>
<dbReference type="InterPro" id="IPR039661">
    <property type="entry name" value="ELP3"/>
</dbReference>
<evidence type="ECO:0000256" key="2">
    <source>
        <dbReference type="ARBA" id="ARBA00022485"/>
    </source>
</evidence>
<organism evidence="8 10">
    <name type="scientific">Criibacterium bergeronii</name>
    <dbReference type="NCBI Taxonomy" id="1871336"/>
    <lineage>
        <taxon>Bacteria</taxon>
        <taxon>Bacillati</taxon>
        <taxon>Bacillota</taxon>
        <taxon>Clostridia</taxon>
        <taxon>Peptostreptococcales</taxon>
        <taxon>Filifactoraceae</taxon>
        <taxon>Criibacterium</taxon>
    </lineage>
</organism>
<dbReference type="Pfam" id="PF16199">
    <property type="entry name" value="Radical_SAM_C"/>
    <property type="match status" value="1"/>
</dbReference>
<keyword evidence="2" id="KW-0004">4Fe-4S</keyword>
<dbReference type="PANTHER" id="PTHR11135">
    <property type="entry name" value="HISTONE ACETYLTRANSFERASE-RELATED"/>
    <property type="match status" value="1"/>
</dbReference>
<dbReference type="SMART" id="SM00729">
    <property type="entry name" value="Elp3"/>
    <property type="match status" value="1"/>
</dbReference>
<keyword evidence="10" id="KW-1185">Reference proteome</keyword>
<evidence type="ECO:0000256" key="5">
    <source>
        <dbReference type="ARBA" id="ARBA00023004"/>
    </source>
</evidence>
<evidence type="ECO:0000313" key="8">
    <source>
        <dbReference type="EMBL" id="RDY20678.1"/>
    </source>
</evidence>
<evidence type="ECO:0000313" key="9">
    <source>
        <dbReference type="EMBL" id="TRW28303.1"/>
    </source>
</evidence>
<dbReference type="PANTHER" id="PTHR11135:SF1">
    <property type="entry name" value="PROTEIN YHCC"/>
    <property type="match status" value="1"/>
</dbReference>
<reference evidence="9 11" key="3">
    <citation type="submission" date="2019-07" db="EMBL/GenBank/DDBJ databases">
        <title>Criibacterium bergeronii gen. nov., sp. nov. isolated from human clinical samples.</title>
        <authorList>
            <person name="Maheux A.F."/>
            <person name="Boudreau D.K."/>
            <person name="Berube E."/>
            <person name="Brodeur S."/>
            <person name="Bernard K.A."/>
            <person name="Abed J.Y."/>
            <person name="Ducrey E."/>
            <person name="Guay E.F."/>
            <person name="Raymond F."/>
            <person name="Corbeil J."/>
            <person name="Domingo M.-C."/>
            <person name="Roy P.H."/>
            <person name="Boissinot M."/>
            <person name="Tocheva E.I."/>
            <person name="Omar R.F."/>
        </authorList>
    </citation>
    <scope>NUCLEOTIDE SEQUENCE [LARGE SCALE GENOMIC DNA]</scope>
    <source>
        <strain evidence="9 11">CCRI-24246</strain>
    </source>
</reference>
<dbReference type="SUPFAM" id="SSF102114">
    <property type="entry name" value="Radical SAM enzymes"/>
    <property type="match status" value="1"/>
</dbReference>
<dbReference type="InterPro" id="IPR006638">
    <property type="entry name" value="Elp3/MiaA/NifB-like_rSAM"/>
</dbReference>
<keyword evidence="4" id="KW-0479">Metal-binding</keyword>
<dbReference type="InterPro" id="IPR007197">
    <property type="entry name" value="rSAM"/>
</dbReference>
<evidence type="ECO:0000256" key="6">
    <source>
        <dbReference type="ARBA" id="ARBA00023014"/>
    </source>
</evidence>
<keyword evidence="5" id="KW-0408">Iron</keyword>
<dbReference type="SFLD" id="SFLDG01091">
    <property type="entry name" value="uncharacterized_CHP01210-like"/>
    <property type="match status" value="1"/>
</dbReference>
<dbReference type="Gene3D" id="3.80.30.20">
    <property type="entry name" value="tm_1862 like domain"/>
    <property type="match status" value="1"/>
</dbReference>
<reference evidence="8" key="2">
    <citation type="submission" date="2018-07" db="EMBL/GenBank/DDBJ databases">
        <authorList>
            <person name="Quirk P.G."/>
            <person name="Krulwich T.A."/>
        </authorList>
    </citation>
    <scope>NUCLEOTIDE SEQUENCE</scope>
    <source>
        <strain evidence="8">CCRI-22567</strain>
    </source>
</reference>
<dbReference type="Pfam" id="PF04055">
    <property type="entry name" value="Radical_SAM"/>
    <property type="match status" value="1"/>
</dbReference>
<dbReference type="OrthoDB" id="9801689at2"/>
<dbReference type="GO" id="GO:0046872">
    <property type="term" value="F:metal ion binding"/>
    <property type="evidence" value="ECO:0007669"/>
    <property type="project" value="UniProtKB-KW"/>
</dbReference>
<evidence type="ECO:0000313" key="10">
    <source>
        <dbReference type="Proteomes" id="UP000093352"/>
    </source>
</evidence>
<keyword evidence="3" id="KW-0949">S-adenosyl-L-methionine</keyword>
<dbReference type="InterPro" id="IPR058240">
    <property type="entry name" value="rSAM_sf"/>
</dbReference>
<evidence type="ECO:0000256" key="3">
    <source>
        <dbReference type="ARBA" id="ARBA00022691"/>
    </source>
</evidence>
<dbReference type="STRING" id="1871336.BBG48_05000"/>
<comment type="caution">
    <text evidence="8">The sequence shown here is derived from an EMBL/GenBank/DDBJ whole genome shotgun (WGS) entry which is preliminary data.</text>
</comment>
<proteinExistence type="predicted"/>
<keyword evidence="6" id="KW-0411">Iron-sulfur</keyword>
<gene>
    <name evidence="8" type="ORF">BBG48_008710</name>
    <name evidence="9" type="ORF">FL857_02240</name>
</gene>
<dbReference type="EMBL" id="VJXW01000002">
    <property type="protein sequence ID" value="TRW28303.1"/>
    <property type="molecule type" value="Genomic_DNA"/>
</dbReference>
<reference evidence="8 10" key="1">
    <citation type="journal article" date="2016" name="Genome Announc.">
        <title>Draft Genome Sequence of Criibacterium bergeronii gen. nov., sp. nov., Strain CCRI-22567T, Isolated from a Vaginal Sample from a Woman with Bacterial Vaginosis.</title>
        <authorList>
            <person name="Maheux A.F."/>
            <person name="Berube E."/>
            <person name="Boudreau D.K."/>
            <person name="Raymond F."/>
            <person name="Corbeil J."/>
            <person name="Roy P.H."/>
            <person name="Boissinot M."/>
            <person name="Omar R.F."/>
        </authorList>
    </citation>
    <scope>NUCLEOTIDE SEQUENCE [LARGE SCALE GENOMIC DNA]</scope>
    <source>
        <strain evidence="8 10">CCRI-22567</strain>
    </source>
</reference>
<accession>A0A371IJL0</accession>
<dbReference type="SFLD" id="SFLDG01086">
    <property type="entry name" value="elongater_protein-like"/>
    <property type="match status" value="1"/>
</dbReference>
<dbReference type="InterPro" id="IPR032432">
    <property type="entry name" value="Radical_SAM_C"/>
</dbReference>
<dbReference type="Proteomes" id="UP000319424">
    <property type="component" value="Unassembled WGS sequence"/>
</dbReference>
<sequence length="309" mass="35800">MLYYKYSDYLKNKYGEKVYKIPINLPLTCPNRTKEGGCTFCAQNAVGYESLENNLGVKEQLEKNINYIGPRYGAKKFSAYFQNYTNTFMNTEVFEKYMLDALRDDVVEIAVSTRPDCINYKYLDILDKIHKETGTDICIELGLQSVNYKTLEKINRGHSLAEFIDAVMMIKKYDFTISNHMILNLPYDDLTDVIEAAKILSALKVDFVKMHSLYICPNTSMEKDYLAGKLDLKDVDDYVKKSALFLAYLDENIVIQRIVSRAPKEDTVFCNYGISWWKIRDYIEEFMTKNNLTQGCKCDYLGGKNVRDL</sequence>
<dbReference type="SFLD" id="SFLDS00029">
    <property type="entry name" value="Radical_SAM"/>
    <property type="match status" value="1"/>
</dbReference>
<name>A0A371IJL0_9FIRM</name>
<comment type="cofactor">
    <cofactor evidence="1">
        <name>[4Fe-4S] cluster</name>
        <dbReference type="ChEBI" id="CHEBI:49883"/>
    </cofactor>
</comment>
<dbReference type="AlphaFoldDB" id="A0A371IJL0"/>
<evidence type="ECO:0000313" key="11">
    <source>
        <dbReference type="Proteomes" id="UP000319424"/>
    </source>
</evidence>
<protein>
    <submittedName>
        <fullName evidence="8">TIGR01212 family radical SAM protein</fullName>
    </submittedName>
</protein>
<dbReference type="PROSITE" id="PS51918">
    <property type="entry name" value="RADICAL_SAM"/>
    <property type="match status" value="1"/>
</dbReference>
<dbReference type="InterPro" id="IPR023404">
    <property type="entry name" value="rSAM_horseshoe"/>
</dbReference>
<evidence type="ECO:0000256" key="1">
    <source>
        <dbReference type="ARBA" id="ARBA00001966"/>
    </source>
</evidence>
<dbReference type="Proteomes" id="UP000093352">
    <property type="component" value="Unassembled WGS sequence"/>
</dbReference>